<dbReference type="Proteomes" id="UP000054821">
    <property type="component" value="Unassembled WGS sequence"/>
</dbReference>
<gene>
    <name evidence="2" type="ORF">TGAM01_v201013</name>
</gene>
<keyword evidence="1" id="KW-0812">Transmembrane</keyword>
<organism evidence="2 3">
    <name type="scientific">Trichoderma gamsii</name>
    <dbReference type="NCBI Taxonomy" id="398673"/>
    <lineage>
        <taxon>Eukaryota</taxon>
        <taxon>Fungi</taxon>
        <taxon>Dikarya</taxon>
        <taxon>Ascomycota</taxon>
        <taxon>Pezizomycotina</taxon>
        <taxon>Sordariomycetes</taxon>
        <taxon>Hypocreomycetidae</taxon>
        <taxon>Hypocreales</taxon>
        <taxon>Hypocreaceae</taxon>
        <taxon>Trichoderma</taxon>
    </lineage>
</organism>
<dbReference type="EMBL" id="JPDN02000002">
    <property type="protein sequence ID" value="PON30573.1"/>
    <property type="molecule type" value="Genomic_DNA"/>
</dbReference>
<proteinExistence type="predicted"/>
<sequence>MSWLYSGLMCCAVLCYAVMCLDLNIHSLAWSNIAMMLPLVLVQIPAIISSEALYFAAEPRVHVFPWSAEQPLRFCLSPSSLRLIS</sequence>
<dbReference type="AlphaFoldDB" id="A0A2P5A213"/>
<dbReference type="RefSeq" id="XP_024406678.1">
    <property type="nucleotide sequence ID" value="XM_024548667.1"/>
</dbReference>
<keyword evidence="1" id="KW-1133">Transmembrane helix</keyword>
<accession>A0A2P5A213</accession>
<protein>
    <submittedName>
        <fullName evidence="2">Uncharacterized protein</fullName>
    </submittedName>
</protein>
<comment type="caution">
    <text evidence="2">The sequence shown here is derived from an EMBL/GenBank/DDBJ whole genome shotgun (WGS) entry which is preliminary data.</text>
</comment>
<name>A0A2P5A213_9HYPO</name>
<evidence type="ECO:0000256" key="1">
    <source>
        <dbReference type="SAM" id="Phobius"/>
    </source>
</evidence>
<reference evidence="2 3" key="1">
    <citation type="journal article" date="2016" name="Genome Announc.">
        <title>Draft Whole-Genome Sequence of Trichoderma gamsii T6085, a Promising Biocontrol Agent of Fusarium Head Blight on Wheat.</title>
        <authorList>
            <person name="Baroncelli R."/>
            <person name="Zapparata A."/>
            <person name="Piaggeschi G."/>
            <person name="Sarrocco S."/>
            <person name="Vannacci G."/>
        </authorList>
    </citation>
    <scope>NUCLEOTIDE SEQUENCE [LARGE SCALE GENOMIC DNA]</scope>
    <source>
        <strain evidence="2 3">T6085</strain>
    </source>
</reference>
<keyword evidence="1" id="KW-0472">Membrane</keyword>
<evidence type="ECO:0000313" key="2">
    <source>
        <dbReference type="EMBL" id="PON30573.1"/>
    </source>
</evidence>
<evidence type="ECO:0000313" key="3">
    <source>
        <dbReference type="Proteomes" id="UP000054821"/>
    </source>
</evidence>
<keyword evidence="3" id="KW-1185">Reference proteome</keyword>
<feature type="transmembrane region" description="Helical" evidence="1">
    <location>
        <begin position="36"/>
        <end position="57"/>
    </location>
</feature>
<dbReference type="GeneID" id="36347301"/>